<dbReference type="Pfam" id="PF12715">
    <property type="entry name" value="Abhydrolase_7"/>
    <property type="match status" value="1"/>
</dbReference>
<feature type="signal peptide" evidence="1">
    <location>
        <begin position="1"/>
        <end position="22"/>
    </location>
</feature>
<proteinExistence type="predicted"/>
<organism evidence="2 3">
    <name type="scientific">Chthoniobacter flavus Ellin428</name>
    <dbReference type="NCBI Taxonomy" id="497964"/>
    <lineage>
        <taxon>Bacteria</taxon>
        <taxon>Pseudomonadati</taxon>
        <taxon>Verrucomicrobiota</taxon>
        <taxon>Spartobacteria</taxon>
        <taxon>Chthoniobacterales</taxon>
        <taxon>Chthoniobacteraceae</taxon>
        <taxon>Chthoniobacter</taxon>
    </lineage>
</organism>
<dbReference type="Proteomes" id="UP000005824">
    <property type="component" value="Unassembled WGS sequence"/>
</dbReference>
<protein>
    <recommendedName>
        <fullName evidence="4">Acetyl xylan esterase domain-containing protein</fullName>
    </recommendedName>
</protein>
<gene>
    <name evidence="2" type="ORF">CfE428DRAFT_4232</name>
</gene>
<dbReference type="InterPro" id="IPR029058">
    <property type="entry name" value="AB_hydrolase_fold"/>
</dbReference>
<keyword evidence="3" id="KW-1185">Reference proteome</keyword>
<accession>B4D5P3</accession>
<dbReference type="PANTHER" id="PTHR47381">
    <property type="entry name" value="ALPHA/BETA-HYDROLASES SUPERFAMILY PROTEIN"/>
    <property type="match status" value="1"/>
</dbReference>
<name>B4D5P3_9BACT</name>
<dbReference type="EMBL" id="ABVL01000014">
    <property type="protein sequence ID" value="EDY18096.1"/>
    <property type="molecule type" value="Genomic_DNA"/>
</dbReference>
<dbReference type="ESTHER" id="9bact-b4d5p3">
    <property type="family name" value="Abhydrolase_7"/>
</dbReference>
<comment type="caution">
    <text evidence="2">The sequence shown here is derived from an EMBL/GenBank/DDBJ whole genome shotgun (WGS) entry which is preliminary data.</text>
</comment>
<dbReference type="SUPFAM" id="SSF53474">
    <property type="entry name" value="alpha/beta-Hydrolases"/>
    <property type="match status" value="1"/>
</dbReference>
<dbReference type="PANTHER" id="PTHR47381:SF3">
    <property type="entry name" value="ALPHA_BETA-HYDROLASES SUPERFAMILY PROTEIN"/>
    <property type="match status" value="1"/>
</dbReference>
<dbReference type="eggNOG" id="COG1073">
    <property type="taxonomic scope" value="Bacteria"/>
</dbReference>
<evidence type="ECO:0000256" key="1">
    <source>
        <dbReference type="SAM" id="SignalP"/>
    </source>
</evidence>
<evidence type="ECO:0008006" key="4">
    <source>
        <dbReference type="Google" id="ProtNLM"/>
    </source>
</evidence>
<sequence length="701" mass="78620">MFLPKFFLAALALLALTTALPAQTPKHEPREFLPAPFDQYCARRVAELSSTDWQKDITPENWPAKKTEMRQQLQRMLGLDPWPARDDLHPVITGTVQGDGFVVEKLQFQSLPGLYVTGDLYRPKEVTQPLPTILYVCGHANVTEDGVSMGNKTGYQHHGVWFARHGYVCLIIDTIELGEIHGEHHGTYNKGRWWWAERGYTPAGVEAWNGIRALDYLETRPEVDRTKFGLTGRSGGGAYSWYIAALDERIKVAVPTAGITTLKNHILDGAIEGHCDCMFMVNTERWNFDRVAALVAPRGLLIANTDKDGIFPLDGVVEIYNDTRALYRKLGHEANIGIHIAEGPHKDTQQLNFGAFNWINRFLKGGKLDDLIDEPARPAFKPHELKVFTEIPKDEKVTTIDQSFAPAFTAKSEPPTAAEWPQLRDSWMQALRQESFRAWPNNTKAPDIRTDSFVLEGLTLTKVDFKSEEDIPLTLYLLHRSDTKPWDLDLIVLNALDDSGWEEFRNLAATAFGDQFPGAKPDAAAFAEEQKMLKGTKWAMAYFCPRGYGPTSITNLSPVKQTQLRRRLLLLGESLDSGRVWDITRAAAALRSVRGFEKTPLWIQAEKTMAANALYASLFIPDVKRLDLHALPASQHDGPIYLNVLRHLDLPQAAAMAAERSTLALYTNDGTPWQYAKSIAALLNLGDKRVQIREPLDAATK</sequence>
<feature type="chain" id="PRO_5002802482" description="Acetyl xylan esterase domain-containing protein" evidence="1">
    <location>
        <begin position="23"/>
        <end position="701"/>
    </location>
</feature>
<dbReference type="RefSeq" id="WP_006981556.1">
    <property type="nucleotide sequence ID" value="NZ_ABVL01000014.1"/>
</dbReference>
<dbReference type="STRING" id="497964.CfE428DRAFT_4232"/>
<dbReference type="InParanoid" id="B4D5P3"/>
<evidence type="ECO:0000313" key="2">
    <source>
        <dbReference type="EMBL" id="EDY18096.1"/>
    </source>
</evidence>
<keyword evidence="1" id="KW-0732">Signal</keyword>
<evidence type="ECO:0000313" key="3">
    <source>
        <dbReference type="Proteomes" id="UP000005824"/>
    </source>
</evidence>
<dbReference type="InterPro" id="IPR025890">
    <property type="entry name" value="Abhydrolase_bac"/>
</dbReference>
<reference evidence="2 3" key="1">
    <citation type="journal article" date="2011" name="J. Bacteriol.">
        <title>Genome sequence of Chthoniobacter flavus Ellin428, an aerobic heterotrophic soil bacterium.</title>
        <authorList>
            <person name="Kant R."/>
            <person name="van Passel M.W."/>
            <person name="Palva A."/>
            <person name="Lucas S."/>
            <person name="Lapidus A."/>
            <person name="Glavina Del Rio T."/>
            <person name="Dalin E."/>
            <person name="Tice H."/>
            <person name="Bruce D."/>
            <person name="Goodwin L."/>
            <person name="Pitluck S."/>
            <person name="Larimer F.W."/>
            <person name="Land M.L."/>
            <person name="Hauser L."/>
            <person name="Sangwan P."/>
            <person name="de Vos W.M."/>
            <person name="Janssen P.H."/>
            <person name="Smidt H."/>
        </authorList>
    </citation>
    <scope>NUCLEOTIDE SEQUENCE [LARGE SCALE GENOMIC DNA]</scope>
    <source>
        <strain evidence="2 3">Ellin428</strain>
    </source>
</reference>
<dbReference type="AlphaFoldDB" id="B4D5P3"/>
<dbReference type="Gene3D" id="3.40.50.1820">
    <property type="entry name" value="alpha/beta hydrolase"/>
    <property type="match status" value="2"/>
</dbReference>